<name>A0A0F7SGQ8_PHARH</name>
<accession>A0A0F7SGQ8</accession>
<keyword evidence="1" id="KW-0548">Nucleotidyltransferase</keyword>
<keyword evidence="1" id="KW-0808">Transferase</keyword>
<dbReference type="AlphaFoldDB" id="A0A0F7SGQ8"/>
<dbReference type="EMBL" id="LN483167">
    <property type="protein sequence ID" value="CDZ96933.1"/>
    <property type="molecule type" value="Genomic_DNA"/>
</dbReference>
<dbReference type="PANTHER" id="PTHR11439">
    <property type="entry name" value="GAG-POL-RELATED RETROTRANSPOSON"/>
    <property type="match status" value="1"/>
</dbReference>
<dbReference type="PANTHER" id="PTHR11439:SF467">
    <property type="entry name" value="INTEGRASE CATALYTIC DOMAIN-CONTAINING PROTEIN"/>
    <property type="match status" value="1"/>
</dbReference>
<evidence type="ECO:0000313" key="1">
    <source>
        <dbReference type="EMBL" id="CDZ96933.1"/>
    </source>
</evidence>
<reference evidence="1" key="1">
    <citation type="submission" date="2014-08" db="EMBL/GenBank/DDBJ databases">
        <authorList>
            <person name="Sharma Rahul"/>
            <person name="Thines Marco"/>
        </authorList>
    </citation>
    <scope>NUCLEOTIDE SEQUENCE</scope>
</reference>
<organism evidence="1">
    <name type="scientific">Phaffia rhodozyma</name>
    <name type="common">Yeast</name>
    <name type="synonym">Xanthophyllomyces dendrorhous</name>
    <dbReference type="NCBI Taxonomy" id="264483"/>
    <lineage>
        <taxon>Eukaryota</taxon>
        <taxon>Fungi</taxon>
        <taxon>Dikarya</taxon>
        <taxon>Basidiomycota</taxon>
        <taxon>Agaricomycotina</taxon>
        <taxon>Tremellomycetes</taxon>
        <taxon>Cystofilobasidiales</taxon>
        <taxon>Mrakiaceae</taxon>
        <taxon>Phaffia</taxon>
    </lineage>
</organism>
<keyword evidence="1" id="KW-0695">RNA-directed DNA polymerase</keyword>
<dbReference type="GO" id="GO:0003964">
    <property type="term" value="F:RNA-directed DNA polymerase activity"/>
    <property type="evidence" value="ECO:0007669"/>
    <property type="project" value="UniProtKB-KW"/>
</dbReference>
<proteinExistence type="predicted"/>
<dbReference type="CDD" id="cd09272">
    <property type="entry name" value="RNase_HI_RT_Ty1"/>
    <property type="match status" value="1"/>
</dbReference>
<sequence length="166" mass="18608">MRPAIELFTDSDHAGDKETRKSVTGIMVFVFGALVYWKSKKIPSITKSSWESEYVALSQGASQVVWIRMLLGQLGYSIPTAVAKSDNQGAIASVKSGQLHHRSKHIDVGYKYARDLHREGVLDLGWVRTKEMPADMLTKALPRETYEHLRLKGGLHGRVGVRKMDE</sequence>
<protein>
    <submittedName>
        <fullName evidence="1">FOG: Transposon-encoded proteins with TYA, reverse transcriptase, integrase domains in various combinations</fullName>
    </submittedName>
</protein>